<dbReference type="EMBL" id="CP071182">
    <property type="protein sequence ID" value="QSO48143.1"/>
    <property type="molecule type" value="Genomic_DNA"/>
</dbReference>
<evidence type="ECO:0000313" key="4">
    <source>
        <dbReference type="Proteomes" id="UP000663505"/>
    </source>
</evidence>
<evidence type="ECO:0000313" key="3">
    <source>
        <dbReference type="EMBL" id="QSO48143.1"/>
    </source>
</evidence>
<organism evidence="3 4">
    <name type="scientific">Alicyclobacillus mengziensis</name>
    <dbReference type="NCBI Taxonomy" id="2931921"/>
    <lineage>
        <taxon>Bacteria</taxon>
        <taxon>Bacillati</taxon>
        <taxon>Bacillota</taxon>
        <taxon>Bacilli</taxon>
        <taxon>Bacillales</taxon>
        <taxon>Alicyclobacillaceae</taxon>
        <taxon>Alicyclobacillus</taxon>
    </lineage>
</organism>
<dbReference type="Pfam" id="PF04316">
    <property type="entry name" value="FlgM"/>
    <property type="match status" value="1"/>
</dbReference>
<feature type="domain" description="Anti-sigma-28 factor FlgM C-terminal" evidence="2">
    <location>
        <begin position="29"/>
        <end position="56"/>
    </location>
</feature>
<keyword evidence="4" id="KW-1185">Reference proteome</keyword>
<dbReference type="InterPro" id="IPR031316">
    <property type="entry name" value="FlgM_C"/>
</dbReference>
<evidence type="ECO:0000256" key="1">
    <source>
        <dbReference type="SAM" id="MobiDB-lite"/>
    </source>
</evidence>
<feature type="region of interest" description="Disordered" evidence="1">
    <location>
        <begin position="1"/>
        <end position="29"/>
    </location>
</feature>
<keyword evidence="3" id="KW-0966">Cell projection</keyword>
<name>A0A9X7W2L3_9BACL</name>
<feature type="compositionally biased region" description="Polar residues" evidence="1">
    <location>
        <begin position="16"/>
        <end position="26"/>
    </location>
</feature>
<dbReference type="SUPFAM" id="SSF101498">
    <property type="entry name" value="Anti-sigma factor FlgM"/>
    <property type="match status" value="1"/>
</dbReference>
<gene>
    <name evidence="3" type="ORF">JZ786_03805</name>
</gene>
<sequence length="63" mass="6826">MMPPSDFPDINKVNGVKNSSPTTETGKVSDKVKALREAIANGSYQMNTKSIAQRMVQSGVLKE</sequence>
<dbReference type="RefSeq" id="WP_206657480.1">
    <property type="nucleotide sequence ID" value="NZ_CP071182.1"/>
</dbReference>
<keyword evidence="3" id="KW-0282">Flagellum</keyword>
<keyword evidence="3" id="KW-0969">Cilium</keyword>
<protein>
    <submittedName>
        <fullName evidence="3">Flagellar biosynthesis anti-sigma factor FlgM</fullName>
    </submittedName>
</protein>
<reference evidence="3 4" key="1">
    <citation type="submission" date="2021-02" db="EMBL/GenBank/DDBJ databases">
        <title>Alicyclobacillus curvatus sp. nov. and Alicyclobacillus mengziensis sp. nov., two acidophilic bacteria isolated from acid mine drainage.</title>
        <authorList>
            <person name="Huang Y."/>
        </authorList>
    </citation>
    <scope>NUCLEOTIDE SEQUENCE [LARGE SCALE GENOMIC DNA]</scope>
    <source>
        <strain evidence="3 4">S30H14</strain>
    </source>
</reference>
<dbReference type="Proteomes" id="UP000663505">
    <property type="component" value="Chromosome"/>
</dbReference>
<accession>A0A9X7W2L3</accession>
<proteinExistence type="predicted"/>
<dbReference type="AlphaFoldDB" id="A0A9X7W2L3"/>
<dbReference type="KEGG" id="afx:JZ786_03805"/>
<evidence type="ECO:0000259" key="2">
    <source>
        <dbReference type="Pfam" id="PF04316"/>
    </source>
</evidence>
<dbReference type="InterPro" id="IPR035890">
    <property type="entry name" value="Anti-sigma-28_factor_FlgM_sf"/>
</dbReference>